<accession>A0A1B0G4X0</accession>
<feature type="compositionally biased region" description="Polar residues" evidence="8">
    <location>
        <begin position="102"/>
        <end position="136"/>
    </location>
</feature>
<keyword evidence="2" id="KW-0963">Cytoplasm</keyword>
<evidence type="ECO:0000256" key="6">
    <source>
        <dbReference type="ARBA" id="ARBA00034105"/>
    </source>
</evidence>
<evidence type="ECO:0000256" key="8">
    <source>
        <dbReference type="SAM" id="MobiDB-lite"/>
    </source>
</evidence>
<dbReference type="PANTHER" id="PTHR10918">
    <property type="entry name" value="HOMER"/>
    <property type="match status" value="1"/>
</dbReference>
<keyword evidence="11" id="KW-1185">Reference proteome</keyword>
<evidence type="ECO:0000256" key="1">
    <source>
        <dbReference type="ARBA" id="ARBA00004496"/>
    </source>
</evidence>
<dbReference type="EnsemblMetazoa" id="GMOY008366-RA">
    <property type="protein sequence ID" value="GMOY008366-PA"/>
    <property type="gene ID" value="GMOY008366"/>
</dbReference>
<dbReference type="SUPFAM" id="SSF50729">
    <property type="entry name" value="PH domain-like"/>
    <property type="match status" value="1"/>
</dbReference>
<evidence type="ECO:0000259" key="9">
    <source>
        <dbReference type="PROSITE" id="PS50229"/>
    </source>
</evidence>
<keyword evidence="3" id="KW-0770">Synapse</keyword>
<dbReference type="GO" id="GO:0005737">
    <property type="term" value="C:cytoplasm"/>
    <property type="evidence" value="ECO:0007669"/>
    <property type="project" value="UniProtKB-SubCell"/>
</dbReference>
<comment type="subcellular location">
    <subcellularLocation>
        <location evidence="1">Cytoplasm</location>
    </subcellularLocation>
    <subcellularLocation>
        <location evidence="6">Postsynaptic density</location>
    </subcellularLocation>
</comment>
<dbReference type="STRING" id="37546.A0A1B0G4X0"/>
<keyword evidence="4 7" id="KW-0175">Coiled coil</keyword>
<evidence type="ECO:0000256" key="4">
    <source>
        <dbReference type="ARBA" id="ARBA00023054"/>
    </source>
</evidence>
<dbReference type="AlphaFoldDB" id="A0A1B0G4X0"/>
<feature type="compositionally biased region" description="Low complexity" evidence="8">
    <location>
        <begin position="143"/>
        <end position="156"/>
    </location>
</feature>
<dbReference type="VEuPathDB" id="VectorBase:GMOY008366"/>
<reference evidence="10" key="1">
    <citation type="submission" date="2020-05" db="UniProtKB">
        <authorList>
            <consortium name="EnsemblMetazoa"/>
        </authorList>
    </citation>
    <scope>IDENTIFICATION</scope>
    <source>
        <strain evidence="10">Yale</strain>
    </source>
</reference>
<dbReference type="InterPro" id="IPR044100">
    <property type="entry name" value="Homer_EVH1"/>
</dbReference>
<evidence type="ECO:0000313" key="11">
    <source>
        <dbReference type="Proteomes" id="UP000092444"/>
    </source>
</evidence>
<name>A0A1B0G4X0_GLOMM</name>
<dbReference type="SMART" id="SM00461">
    <property type="entry name" value="WH1"/>
    <property type="match status" value="1"/>
</dbReference>
<comment type="similarity">
    <text evidence="5">Belongs to the Homer family.</text>
</comment>
<proteinExistence type="inferred from homology"/>
<dbReference type="GO" id="GO:0014069">
    <property type="term" value="C:postsynaptic density"/>
    <property type="evidence" value="ECO:0007669"/>
    <property type="project" value="UniProtKB-SubCell"/>
</dbReference>
<dbReference type="Gene3D" id="2.30.29.30">
    <property type="entry name" value="Pleckstrin-homology domain (PH domain)/Phosphotyrosine-binding domain (PTB)"/>
    <property type="match status" value="1"/>
</dbReference>
<dbReference type="InterPro" id="IPR045027">
    <property type="entry name" value="Homer"/>
</dbReference>
<dbReference type="PROSITE" id="PS50229">
    <property type="entry name" value="WH1"/>
    <property type="match status" value="1"/>
</dbReference>
<dbReference type="InterPro" id="IPR011993">
    <property type="entry name" value="PH-like_dom_sf"/>
</dbReference>
<dbReference type="EMBL" id="CCAG010013818">
    <property type="status" value="NOT_ANNOTATED_CDS"/>
    <property type="molecule type" value="Genomic_DNA"/>
</dbReference>
<dbReference type="InterPro" id="IPR000697">
    <property type="entry name" value="WH1/EVH1_dom"/>
</dbReference>
<evidence type="ECO:0000256" key="3">
    <source>
        <dbReference type="ARBA" id="ARBA00023018"/>
    </source>
</evidence>
<dbReference type="Pfam" id="PF00568">
    <property type="entry name" value="WH1"/>
    <property type="match status" value="1"/>
</dbReference>
<organism evidence="10 11">
    <name type="scientific">Glossina morsitans morsitans</name>
    <name type="common">Savannah tsetse fly</name>
    <dbReference type="NCBI Taxonomy" id="37546"/>
    <lineage>
        <taxon>Eukaryota</taxon>
        <taxon>Metazoa</taxon>
        <taxon>Ecdysozoa</taxon>
        <taxon>Arthropoda</taxon>
        <taxon>Hexapoda</taxon>
        <taxon>Insecta</taxon>
        <taxon>Pterygota</taxon>
        <taxon>Neoptera</taxon>
        <taxon>Endopterygota</taxon>
        <taxon>Diptera</taxon>
        <taxon>Brachycera</taxon>
        <taxon>Muscomorpha</taxon>
        <taxon>Hippoboscoidea</taxon>
        <taxon>Glossinidae</taxon>
        <taxon>Glossina</taxon>
    </lineage>
</organism>
<dbReference type="GO" id="GO:0035256">
    <property type="term" value="F:G protein-coupled glutamate receptor binding"/>
    <property type="evidence" value="ECO:0007669"/>
    <property type="project" value="InterPro"/>
</dbReference>
<evidence type="ECO:0000256" key="2">
    <source>
        <dbReference type="ARBA" id="ARBA00022490"/>
    </source>
</evidence>
<evidence type="ECO:0000256" key="5">
    <source>
        <dbReference type="ARBA" id="ARBA00023606"/>
    </source>
</evidence>
<protein>
    <recommendedName>
        <fullName evidence="9">WH1 domain-containing protein</fullName>
    </recommendedName>
</protein>
<feature type="domain" description="WH1" evidence="9">
    <location>
        <begin position="1"/>
        <end position="110"/>
    </location>
</feature>
<dbReference type="Proteomes" id="UP000092444">
    <property type="component" value="Unassembled WGS sequence"/>
</dbReference>
<evidence type="ECO:0000256" key="7">
    <source>
        <dbReference type="SAM" id="Coils"/>
    </source>
</evidence>
<dbReference type="CDD" id="cd01206">
    <property type="entry name" value="EVH1_Homer_Vesl"/>
    <property type="match status" value="1"/>
</dbReference>
<dbReference type="PhylomeDB" id="A0A1B0G4X0"/>
<dbReference type="GO" id="GO:0007216">
    <property type="term" value="P:G protein-coupled glutamate receptor signaling pathway"/>
    <property type="evidence" value="ECO:0007669"/>
    <property type="project" value="InterPro"/>
</dbReference>
<evidence type="ECO:0000313" key="10">
    <source>
        <dbReference type="EnsemblMetazoa" id="GMOY008366-PA"/>
    </source>
</evidence>
<sequence length="429" mass="46276">MGEQPIFTCQAHVFHIDPKTKRTWITASMKAVNVSFFYDSSRNLYRIISVEGTKAVINSTITPNMTFTQTSQKFGQWSDVRANTQFVEKFQEVKEATKNALKSANGSTAVTPTTSANTSPISSRTANMQQNDNTSIDPHAVEPPNMTNTQNAQNANPDSPSHKLLPAAVDTKAEHVVTAPSPAPGITMTAGSGGGGGGSVVGIHTGGGSAPTSEQQLKYENERLKLALAQSCANAKKWEIELATLKNNNLRLTSALQESTANVDEWKRQLHTYKEENIRLKRELELMRSSGAGSSGGTGNNTDLTEELNRELANLKARNESLEMELMNQGLQLKTANLNLKDTNNQNMAKLSELIVLSAKHITGLVAVQKDMENVIHPSKIHPTTTIVAASIVSPTKATTCAGKTATILVSKSKTKTGLPLLLKNSINN</sequence>
<feature type="coiled-coil region" evidence="7">
    <location>
        <begin position="228"/>
        <end position="332"/>
    </location>
</feature>
<feature type="region of interest" description="Disordered" evidence="8">
    <location>
        <begin position="102"/>
        <end position="164"/>
    </location>
</feature>